<feature type="binding site" evidence="6">
    <location>
        <begin position="158"/>
        <end position="160"/>
    </location>
    <ligand>
        <name>ATP</name>
        <dbReference type="ChEBI" id="CHEBI:30616"/>
    </ligand>
</feature>
<proteinExistence type="inferred from homology"/>
<comment type="caution">
    <text evidence="7">The sequence shown here is derived from an EMBL/GenBank/DDBJ whole genome shotgun (WGS) entry which is preliminary data.</text>
</comment>
<evidence type="ECO:0000256" key="5">
    <source>
        <dbReference type="ARBA" id="ARBA00023458"/>
    </source>
</evidence>
<evidence type="ECO:0000256" key="4">
    <source>
        <dbReference type="ARBA" id="ARBA00022960"/>
    </source>
</evidence>
<dbReference type="Gene3D" id="3.30.420.40">
    <property type="match status" value="2"/>
</dbReference>
<feature type="binding site" evidence="6">
    <location>
        <begin position="206"/>
        <end position="209"/>
    </location>
    <ligand>
        <name>ATP</name>
        <dbReference type="ChEBI" id="CHEBI:30616"/>
    </ligand>
</feature>
<dbReference type="PANTHER" id="PTHR42749">
    <property type="entry name" value="CELL SHAPE-DETERMINING PROTEIN MREB"/>
    <property type="match status" value="1"/>
</dbReference>
<evidence type="ECO:0000256" key="1">
    <source>
        <dbReference type="ARBA" id="ARBA00022490"/>
    </source>
</evidence>
<dbReference type="PRINTS" id="PR01652">
    <property type="entry name" value="SHAPEPROTEIN"/>
</dbReference>
<keyword evidence="4 6" id="KW-0133">Cell shape</keyword>
<dbReference type="SUPFAM" id="SSF53067">
    <property type="entry name" value="Actin-like ATPase domain"/>
    <property type="match status" value="2"/>
</dbReference>
<dbReference type="CDD" id="cd10225">
    <property type="entry name" value="ASKHA_NBD_MreB-like"/>
    <property type="match status" value="1"/>
</dbReference>
<protein>
    <recommendedName>
        <fullName evidence="6">Cell shape-determining protein MreB</fullName>
    </recommendedName>
</protein>
<evidence type="ECO:0000313" key="7">
    <source>
        <dbReference type="EMBL" id="KZE37853.1"/>
    </source>
</evidence>
<keyword evidence="1 6" id="KW-0963">Cytoplasm</keyword>
<dbReference type="GO" id="GO:0008360">
    <property type="term" value="P:regulation of cell shape"/>
    <property type="evidence" value="ECO:0007669"/>
    <property type="project" value="UniProtKB-UniRule"/>
</dbReference>
<dbReference type="InterPro" id="IPR004753">
    <property type="entry name" value="MreB"/>
</dbReference>
<evidence type="ECO:0000313" key="8">
    <source>
        <dbReference type="Proteomes" id="UP000076490"/>
    </source>
</evidence>
<dbReference type="HAMAP" id="MF_02207">
    <property type="entry name" value="MreB"/>
    <property type="match status" value="1"/>
</dbReference>
<comment type="similarity">
    <text evidence="5 6">Belongs to the FtsA/MreB family.</text>
</comment>
<evidence type="ECO:0000256" key="6">
    <source>
        <dbReference type="HAMAP-Rule" id="MF_02207"/>
    </source>
</evidence>
<dbReference type="InterPro" id="IPR056546">
    <property type="entry name" value="MreB_MamK-like"/>
</dbReference>
<dbReference type="RefSeq" id="WP_063181648.1">
    <property type="nucleotide sequence ID" value="NZ_LQNT01000010.1"/>
</dbReference>
<dbReference type="Proteomes" id="UP000076490">
    <property type="component" value="Unassembled WGS sequence"/>
</dbReference>
<name>A0A161SKA4_9BACL</name>
<dbReference type="NCBIfam" id="TIGR00904">
    <property type="entry name" value="mreB"/>
    <property type="match status" value="1"/>
</dbReference>
<dbReference type="EMBL" id="LQNT01000010">
    <property type="protein sequence ID" value="KZE37853.1"/>
    <property type="molecule type" value="Genomic_DNA"/>
</dbReference>
<feature type="binding site" evidence="6">
    <location>
        <begin position="13"/>
        <end position="15"/>
    </location>
    <ligand>
        <name>ATP</name>
        <dbReference type="ChEBI" id="CHEBI:30616"/>
    </ligand>
</feature>
<dbReference type="InterPro" id="IPR043129">
    <property type="entry name" value="ATPase_NBD"/>
</dbReference>
<accession>A0A161SKA4</accession>
<gene>
    <name evidence="6" type="primary">mreB</name>
    <name evidence="7" type="ORF">AV656_10040</name>
</gene>
<dbReference type="NCBIfam" id="NF010539">
    <property type="entry name" value="PRK13927.1"/>
    <property type="match status" value="1"/>
</dbReference>
<organism evidence="7 8">
    <name type="scientific">Bhargavaea cecembensis</name>
    <dbReference type="NCBI Taxonomy" id="394098"/>
    <lineage>
        <taxon>Bacteria</taxon>
        <taxon>Bacillati</taxon>
        <taxon>Bacillota</taxon>
        <taxon>Bacilli</taxon>
        <taxon>Bacillales</taxon>
        <taxon>Caryophanaceae</taxon>
        <taxon>Bhargavaea</taxon>
    </lineage>
</organism>
<dbReference type="OrthoDB" id="9768127at2"/>
<keyword evidence="3 6" id="KW-0067">ATP-binding</keyword>
<comment type="function">
    <text evidence="6">Forms membrane-associated dynamic filaments that are essential for cell shape determination. Acts by regulating cell wall synthesis and cell elongation, and thus cell shape. A feedback loop between cell geometry and MreB localization may maintain elongated cell shape by targeting cell wall growth to regions of negative cell wall curvature.</text>
</comment>
<dbReference type="Pfam" id="PF06723">
    <property type="entry name" value="MreB_Mbl"/>
    <property type="match status" value="1"/>
</dbReference>
<sequence>MWNSTDIGIDLGTANLLIYTKSKEIVFDEPSVVAVDPAGKLIAIGHEAKVMLGKTPEQITAIRPLRDGVIADYDMTAELLKSAMAKASKKLGQTLRKPRVVVSIPCGATSVEQRAIVDAVKSGGAKEVHLIEEPVAAAIGADLPVSEPIANVIVDIGGGTTEVAIISFGGVVSSNSVKFAGDKMDEEIIHHIRKRHNLIIGEQTAEAIKKEIGFAPIAHEAKTMDIRGRDVVTGLPKTITLHSRDIQQCLKEGMETILEAIRTTLEQCPAELSGDIVDQGIVLTGGGALMNGMQDWLSQVISVPVHTSPDPMKAVVFGTGKALGTIKTMRKVAN</sequence>
<comment type="subunit">
    <text evidence="6">Forms polymers.</text>
</comment>
<comment type="subcellular location">
    <subcellularLocation>
        <location evidence="6">Cytoplasm</location>
    </subcellularLocation>
    <text evidence="6">Membrane-associated.</text>
</comment>
<dbReference type="AlphaFoldDB" id="A0A161SKA4"/>
<feature type="binding site" evidence="6">
    <location>
        <begin position="286"/>
        <end position="289"/>
    </location>
    <ligand>
        <name>ATP</name>
        <dbReference type="ChEBI" id="CHEBI:30616"/>
    </ligand>
</feature>
<evidence type="ECO:0000256" key="3">
    <source>
        <dbReference type="ARBA" id="ARBA00022840"/>
    </source>
</evidence>
<dbReference type="GO" id="GO:0000902">
    <property type="term" value="P:cell morphogenesis"/>
    <property type="evidence" value="ECO:0007669"/>
    <property type="project" value="InterPro"/>
</dbReference>
<dbReference type="GO" id="GO:0005524">
    <property type="term" value="F:ATP binding"/>
    <property type="evidence" value="ECO:0007669"/>
    <property type="project" value="UniProtKB-KW"/>
</dbReference>
<evidence type="ECO:0000256" key="2">
    <source>
        <dbReference type="ARBA" id="ARBA00022741"/>
    </source>
</evidence>
<dbReference type="GO" id="GO:0005737">
    <property type="term" value="C:cytoplasm"/>
    <property type="evidence" value="ECO:0007669"/>
    <property type="project" value="UniProtKB-SubCell"/>
</dbReference>
<keyword evidence="2 6" id="KW-0547">Nucleotide-binding</keyword>
<reference evidence="7 8" key="1">
    <citation type="submission" date="2016-01" db="EMBL/GenBank/DDBJ databases">
        <title>Whole genome sequencing of Bhargavaea cecembensis T14.</title>
        <authorList>
            <person name="Hong K.W."/>
        </authorList>
    </citation>
    <scope>NUCLEOTIDE SEQUENCE [LARGE SCALE GENOMIC DNA]</scope>
    <source>
        <strain evidence="7 8">T14</strain>
    </source>
</reference>
<dbReference type="NCBIfam" id="NF010540">
    <property type="entry name" value="PRK13929.1"/>
    <property type="match status" value="1"/>
</dbReference>
<dbReference type="PANTHER" id="PTHR42749:SF1">
    <property type="entry name" value="CELL SHAPE-DETERMINING PROTEIN MREB"/>
    <property type="match status" value="1"/>
</dbReference>